<dbReference type="EMBL" id="JAMPLM010000079">
    <property type="protein sequence ID" value="MEP1062664.1"/>
    <property type="molecule type" value="Genomic_DNA"/>
</dbReference>
<sequence length="298" mass="33505">MLRYDLLFTWSDWQPLEFCWLGSAIPAKPGLYRIRRCGQSQLDYIGQTGDGKMTLRKRLGMLRGVYAADMPYRDPHTAAPALWALRHSLACHFEVSVVPIEGSTPWRKGLESLAISLYRQQERQSPTVSFGRIVSGYAMSSANNSKLVMQGKRFRGGLTTQVGPNHLSSIAPVGNLTEDPQTHHWCGHQWSAWQPLVSTIQQLSKEQSGLYRIRSSESATLLYIGQGNLRDRLNAHQKKALQPYDAQSEVFATAPALQCSWVHNANWQPHQRLELENDLIAAHLLMTETIPPAQFLGS</sequence>
<proteinExistence type="predicted"/>
<evidence type="ECO:0000313" key="1">
    <source>
        <dbReference type="EMBL" id="MEP1062664.1"/>
    </source>
</evidence>
<reference evidence="1 2" key="1">
    <citation type="submission" date="2022-04" db="EMBL/GenBank/DDBJ databases">
        <title>Positive selection, recombination, and allopatry shape intraspecific diversity of widespread and dominant cyanobacteria.</title>
        <authorList>
            <person name="Wei J."/>
            <person name="Shu W."/>
            <person name="Hu C."/>
        </authorList>
    </citation>
    <scope>NUCLEOTIDE SEQUENCE [LARGE SCALE GENOMIC DNA]</scope>
    <source>
        <strain evidence="1 2">AS-A4</strain>
    </source>
</reference>
<dbReference type="CDD" id="cd00719">
    <property type="entry name" value="GIY-YIG_SF"/>
    <property type="match status" value="1"/>
</dbReference>
<accession>A0ABV0KTU5</accession>
<name>A0ABV0KTU5_9CYAN</name>
<dbReference type="Proteomes" id="UP001476950">
    <property type="component" value="Unassembled WGS sequence"/>
</dbReference>
<evidence type="ECO:0000313" key="2">
    <source>
        <dbReference type="Proteomes" id="UP001476950"/>
    </source>
</evidence>
<protein>
    <submittedName>
        <fullName evidence="1">GIY-YIG nuclease family protein</fullName>
    </submittedName>
</protein>
<comment type="caution">
    <text evidence="1">The sequence shown here is derived from an EMBL/GenBank/DDBJ whole genome shotgun (WGS) entry which is preliminary data.</text>
</comment>
<organism evidence="1 2">
    <name type="scientific">Stenomitos frigidus AS-A4</name>
    <dbReference type="NCBI Taxonomy" id="2933935"/>
    <lineage>
        <taxon>Bacteria</taxon>
        <taxon>Bacillati</taxon>
        <taxon>Cyanobacteriota</taxon>
        <taxon>Cyanophyceae</taxon>
        <taxon>Leptolyngbyales</taxon>
        <taxon>Leptolyngbyaceae</taxon>
        <taxon>Stenomitos</taxon>
    </lineage>
</organism>
<dbReference type="RefSeq" id="WP_190452769.1">
    <property type="nucleotide sequence ID" value="NZ_JAMPLM010000079.1"/>
</dbReference>
<gene>
    <name evidence="1" type="ORF">NDI38_30280</name>
</gene>
<keyword evidence="2" id="KW-1185">Reference proteome</keyword>